<evidence type="ECO:0000313" key="4">
    <source>
        <dbReference type="EMBL" id="GAP03789.1"/>
    </source>
</evidence>
<dbReference type="Proteomes" id="UP000064514">
    <property type="component" value="Unassembled WGS sequence"/>
</dbReference>
<keyword evidence="1 4" id="KW-0808">Transferase</keyword>
<dbReference type="InterPro" id="IPR000182">
    <property type="entry name" value="GNAT_dom"/>
</dbReference>
<dbReference type="GO" id="GO:0016747">
    <property type="term" value="F:acyltransferase activity, transferring groups other than amino-acyl groups"/>
    <property type="evidence" value="ECO:0007669"/>
    <property type="project" value="InterPro"/>
</dbReference>
<sequence length="178" mass="19599">MIAAQFDHYEYSMLGLDLQQAQAAQDLLTQLKQESDTFELAEVRDSLAASNQSSVVEADLKNDDLPNKTWLIWAKPLGHEEDSDAVAVGIASIADGEVGLAILAAFQGHGLGQSTLAAMVVWAEEAGYDRLWLDVDLENQVARHLYKKLGFTEVGEEPEPIELRSGRQANLVKMELLF</sequence>
<dbReference type="RefSeq" id="WP_059393286.1">
    <property type="nucleotide sequence ID" value="NZ_CAUZLQ010000002.1"/>
</dbReference>
<accession>A0A3F3HCF1</accession>
<dbReference type="SUPFAM" id="SSF55729">
    <property type="entry name" value="Acyl-CoA N-acyltransferases (Nat)"/>
    <property type="match status" value="1"/>
</dbReference>
<dbReference type="STRING" id="709323.GCA_001047135_00336"/>
<dbReference type="Gene3D" id="3.40.630.30">
    <property type="match status" value="1"/>
</dbReference>
<evidence type="ECO:0000259" key="3">
    <source>
        <dbReference type="PROSITE" id="PS51186"/>
    </source>
</evidence>
<dbReference type="InterPro" id="IPR016181">
    <property type="entry name" value="Acyl_CoA_acyltransferase"/>
</dbReference>
<gene>
    <name evidence="4" type="ORF">FTRO_0013360</name>
</gene>
<dbReference type="AlphaFoldDB" id="A0A3F3HCF1"/>
<dbReference type="PROSITE" id="PS51186">
    <property type="entry name" value="GNAT"/>
    <property type="match status" value="1"/>
</dbReference>
<proteinExistence type="predicted"/>
<protein>
    <submittedName>
        <fullName evidence="4">Acetyltransferase, gnat family</fullName>
    </submittedName>
</protein>
<dbReference type="EMBL" id="DF968078">
    <property type="protein sequence ID" value="GAP03789.1"/>
    <property type="molecule type" value="Genomic_DNA"/>
</dbReference>
<reference evidence="4" key="1">
    <citation type="journal article" date="2015" name="BMC Genomics">
        <title>Comparative genomics of Fructobacillus spp. and Leuconostoc spp. reveals niche-specific evolution of Fructobacillus spp.</title>
        <authorList>
            <person name="Endo A."/>
            <person name="Tanizawa Y."/>
            <person name="Tanaka N."/>
            <person name="Maeno S."/>
            <person name="Kumar H."/>
            <person name="Shiwa Y."/>
            <person name="Okada S."/>
            <person name="Yoshikawa H."/>
            <person name="Dicks L."/>
            <person name="Nakagawa J."/>
            <person name="Arita M."/>
        </authorList>
    </citation>
    <scope>NUCLEOTIDE SEQUENCE [LARGE SCALE GENOMIC DNA]</scope>
    <source>
        <strain evidence="4">F214-1</strain>
    </source>
</reference>
<keyword evidence="2" id="KW-0012">Acyltransferase</keyword>
<dbReference type="InterPro" id="IPR050680">
    <property type="entry name" value="YpeA/RimI_acetyltransf"/>
</dbReference>
<organism evidence="4">
    <name type="scientific">Fructobacillus tropaeoli</name>
    <dbReference type="NCBI Taxonomy" id="709323"/>
    <lineage>
        <taxon>Bacteria</taxon>
        <taxon>Bacillati</taxon>
        <taxon>Bacillota</taxon>
        <taxon>Bacilli</taxon>
        <taxon>Lactobacillales</taxon>
        <taxon>Lactobacillaceae</taxon>
        <taxon>Fructobacillus</taxon>
    </lineage>
</organism>
<name>A0A3F3HCF1_9LACO</name>
<feature type="domain" description="N-acetyltransferase" evidence="3">
    <location>
        <begin position="27"/>
        <end position="178"/>
    </location>
</feature>
<evidence type="ECO:0000256" key="2">
    <source>
        <dbReference type="ARBA" id="ARBA00023315"/>
    </source>
</evidence>
<dbReference type="PANTHER" id="PTHR43420">
    <property type="entry name" value="ACETYLTRANSFERASE"/>
    <property type="match status" value="1"/>
</dbReference>
<dbReference type="Pfam" id="PF00583">
    <property type="entry name" value="Acetyltransf_1"/>
    <property type="match status" value="1"/>
</dbReference>
<dbReference type="CDD" id="cd04301">
    <property type="entry name" value="NAT_SF"/>
    <property type="match status" value="1"/>
</dbReference>
<evidence type="ECO:0000256" key="1">
    <source>
        <dbReference type="ARBA" id="ARBA00022679"/>
    </source>
</evidence>